<dbReference type="AlphaFoldDB" id="A0A1Y1II25"/>
<proteinExistence type="predicted"/>
<organism evidence="1 2">
    <name type="scientific">Klebsormidium nitens</name>
    <name type="common">Green alga</name>
    <name type="synonym">Ulothrix nitens</name>
    <dbReference type="NCBI Taxonomy" id="105231"/>
    <lineage>
        <taxon>Eukaryota</taxon>
        <taxon>Viridiplantae</taxon>
        <taxon>Streptophyta</taxon>
        <taxon>Klebsormidiophyceae</taxon>
        <taxon>Klebsormidiales</taxon>
        <taxon>Klebsormidiaceae</taxon>
        <taxon>Klebsormidium</taxon>
    </lineage>
</organism>
<dbReference type="Proteomes" id="UP000054558">
    <property type="component" value="Unassembled WGS sequence"/>
</dbReference>
<sequence length="134" mass="15443">MPASKPQLHEITMQIEITESTFQLSFTSFLDKLLALVFLPTSIPLNDIQLPLLNYEDYKWHWGLRVGTSLPGIFTDARRYFGFWGDYEFIHTHYRPPGNILIETKAGRLKRALVELDEGIDVGILREQITAATY</sequence>
<evidence type="ECO:0000313" key="2">
    <source>
        <dbReference type="Proteomes" id="UP000054558"/>
    </source>
</evidence>
<keyword evidence="2" id="KW-1185">Reference proteome</keyword>
<evidence type="ECO:0000313" key="1">
    <source>
        <dbReference type="EMBL" id="GAQ90535.1"/>
    </source>
</evidence>
<name>A0A1Y1II25_KLENI</name>
<reference evidence="1 2" key="1">
    <citation type="journal article" date="2014" name="Nat. Commun.">
        <title>Klebsormidium flaccidum genome reveals primary factors for plant terrestrial adaptation.</title>
        <authorList>
            <person name="Hori K."/>
            <person name="Maruyama F."/>
            <person name="Fujisawa T."/>
            <person name="Togashi T."/>
            <person name="Yamamoto N."/>
            <person name="Seo M."/>
            <person name="Sato S."/>
            <person name="Yamada T."/>
            <person name="Mori H."/>
            <person name="Tajima N."/>
            <person name="Moriyama T."/>
            <person name="Ikeuchi M."/>
            <person name="Watanabe M."/>
            <person name="Wada H."/>
            <person name="Kobayashi K."/>
            <person name="Saito M."/>
            <person name="Masuda T."/>
            <person name="Sasaki-Sekimoto Y."/>
            <person name="Mashiguchi K."/>
            <person name="Awai K."/>
            <person name="Shimojima M."/>
            <person name="Masuda S."/>
            <person name="Iwai M."/>
            <person name="Nobusawa T."/>
            <person name="Narise T."/>
            <person name="Kondo S."/>
            <person name="Saito H."/>
            <person name="Sato R."/>
            <person name="Murakawa M."/>
            <person name="Ihara Y."/>
            <person name="Oshima-Yamada Y."/>
            <person name="Ohtaka K."/>
            <person name="Satoh M."/>
            <person name="Sonobe K."/>
            <person name="Ishii M."/>
            <person name="Ohtani R."/>
            <person name="Kanamori-Sato M."/>
            <person name="Honoki R."/>
            <person name="Miyazaki D."/>
            <person name="Mochizuki H."/>
            <person name="Umetsu J."/>
            <person name="Higashi K."/>
            <person name="Shibata D."/>
            <person name="Kamiya Y."/>
            <person name="Sato N."/>
            <person name="Nakamura Y."/>
            <person name="Tabata S."/>
            <person name="Ida S."/>
            <person name="Kurokawa K."/>
            <person name="Ohta H."/>
        </authorList>
    </citation>
    <scope>NUCLEOTIDE SEQUENCE [LARGE SCALE GENOMIC DNA]</scope>
    <source>
        <strain evidence="1 2">NIES-2285</strain>
    </source>
</reference>
<accession>A0A1Y1II25</accession>
<dbReference type="EMBL" id="DF237602">
    <property type="protein sequence ID" value="GAQ90535.1"/>
    <property type="molecule type" value="Genomic_DNA"/>
</dbReference>
<gene>
    <name evidence="1" type="ORF">KFL_006530010</name>
</gene>
<protein>
    <submittedName>
        <fullName evidence="1">Uncharacterized protein</fullName>
    </submittedName>
</protein>